<organism evidence="3 4">
    <name type="scientific">Penicillium antarcticum</name>
    <dbReference type="NCBI Taxonomy" id="416450"/>
    <lineage>
        <taxon>Eukaryota</taxon>
        <taxon>Fungi</taxon>
        <taxon>Dikarya</taxon>
        <taxon>Ascomycota</taxon>
        <taxon>Pezizomycotina</taxon>
        <taxon>Eurotiomycetes</taxon>
        <taxon>Eurotiomycetidae</taxon>
        <taxon>Eurotiales</taxon>
        <taxon>Aspergillaceae</taxon>
        <taxon>Penicillium</taxon>
    </lineage>
</organism>
<evidence type="ECO:0000313" key="3">
    <source>
        <dbReference type="EMBL" id="OQD82188.1"/>
    </source>
</evidence>
<gene>
    <name evidence="3" type="ORF">PENANT_c023G06572</name>
</gene>
<accession>A0A1V6PYU1</accession>
<proteinExistence type="inferred from homology"/>
<dbReference type="GO" id="GO:1990444">
    <property type="term" value="F:F-box domain binding"/>
    <property type="evidence" value="ECO:0007669"/>
    <property type="project" value="TreeGrafter"/>
</dbReference>
<dbReference type="GO" id="GO:0140096">
    <property type="term" value="F:catalytic activity, acting on a protein"/>
    <property type="evidence" value="ECO:0007669"/>
    <property type="project" value="UniProtKB-ARBA"/>
</dbReference>
<dbReference type="STRING" id="416450.A0A1V6PYU1"/>
<dbReference type="GO" id="GO:0005737">
    <property type="term" value="C:cytoplasm"/>
    <property type="evidence" value="ECO:0007669"/>
    <property type="project" value="TreeGrafter"/>
</dbReference>
<dbReference type="InterPro" id="IPR020422">
    <property type="entry name" value="TYR_PHOSPHATASE_DUAL_dom"/>
</dbReference>
<evidence type="ECO:0000256" key="1">
    <source>
        <dbReference type="ARBA" id="ARBA00009649"/>
    </source>
</evidence>
<dbReference type="EMBL" id="MDYN01000023">
    <property type="protein sequence ID" value="OQD82188.1"/>
    <property type="molecule type" value="Genomic_DNA"/>
</dbReference>
<dbReference type="InterPro" id="IPR000387">
    <property type="entry name" value="Tyr_Pase_dom"/>
</dbReference>
<dbReference type="GO" id="GO:0005654">
    <property type="term" value="C:nucleoplasm"/>
    <property type="evidence" value="ECO:0007669"/>
    <property type="project" value="TreeGrafter"/>
</dbReference>
<evidence type="ECO:0000259" key="2">
    <source>
        <dbReference type="PROSITE" id="PS50056"/>
    </source>
</evidence>
<comment type="similarity">
    <text evidence="1">Belongs to the protein-tyrosine phosphatase family. Non-receptor class subfamily.</text>
</comment>
<sequence length="342" mass="38670">MSMSNVGPDREVPMSQMDQSNYIRTQEYVSTPRFPQQTSSPALNSFYGLGSLDESDTVIVDTKQLDRSTHEFAEGEFVPVNFFNRVNLGGFTRRFNALQWSYEMRRQAQSVLPFLSLGPSACLRDRDYVRREGFTLLLAVRNKHSAQARLVSGDKAAAEVGVMADTIDVLDNQELISAFPWAIRRINDHLAGTDTDRNSMAEDGHQKRKVLVFCESGNERSAGVVVAYIMVMLNVDVNEAIHMIQQRRFCSSIEDPMKRILEAFDSILSAKRDVEKSRHVVAPRAAATLAPPSQSQVLMKKRSFQDHRDDDLTVEDGEMDIDGEETWFAERKPNAPFQDRVV</sequence>
<dbReference type="InterPro" id="IPR029021">
    <property type="entry name" value="Prot-tyrosine_phosphatase-like"/>
</dbReference>
<dbReference type="Proteomes" id="UP000191672">
    <property type="component" value="Unassembled WGS sequence"/>
</dbReference>
<keyword evidence="4" id="KW-1185">Reference proteome</keyword>
<evidence type="ECO:0000313" key="4">
    <source>
        <dbReference type="Proteomes" id="UP000191672"/>
    </source>
</evidence>
<dbReference type="PANTHER" id="PTHR46588">
    <property type="entry name" value="SERINE/THREONINE/TYROSINE-INTERACTING PROTEIN"/>
    <property type="match status" value="1"/>
</dbReference>
<dbReference type="PANTHER" id="PTHR46588:SF1">
    <property type="entry name" value="SERINE_THREONINE_TYROSINE-INTERACTING PROTEIN"/>
    <property type="match status" value="1"/>
</dbReference>
<dbReference type="AlphaFoldDB" id="A0A1V6PYU1"/>
<dbReference type="Pfam" id="PF00782">
    <property type="entry name" value="DSPc"/>
    <property type="match status" value="1"/>
</dbReference>
<dbReference type="SMART" id="SM00195">
    <property type="entry name" value="DSPc"/>
    <property type="match status" value="1"/>
</dbReference>
<dbReference type="CDD" id="cd14498">
    <property type="entry name" value="DSP"/>
    <property type="match status" value="1"/>
</dbReference>
<dbReference type="PROSITE" id="PS50056">
    <property type="entry name" value="TYR_PHOSPHATASE_2"/>
    <property type="match status" value="1"/>
</dbReference>
<protein>
    <recommendedName>
        <fullName evidence="2">Tyrosine specific protein phosphatases domain-containing protein</fullName>
    </recommendedName>
</protein>
<reference evidence="4" key="1">
    <citation type="journal article" date="2017" name="Nat. Microbiol.">
        <title>Global analysis of biosynthetic gene clusters reveals vast potential of secondary metabolite production in Penicillium species.</title>
        <authorList>
            <person name="Nielsen J.C."/>
            <person name="Grijseels S."/>
            <person name="Prigent S."/>
            <person name="Ji B."/>
            <person name="Dainat J."/>
            <person name="Nielsen K.F."/>
            <person name="Frisvad J.C."/>
            <person name="Workman M."/>
            <person name="Nielsen J."/>
        </authorList>
    </citation>
    <scope>NUCLEOTIDE SEQUENCE [LARGE SCALE GENOMIC DNA]</scope>
    <source>
        <strain evidence="4">IBT 31811</strain>
    </source>
</reference>
<dbReference type="InterPro" id="IPR052449">
    <property type="entry name" value="STYX-Interacting_Phosphatase"/>
</dbReference>
<comment type="caution">
    <text evidence="3">The sequence shown here is derived from an EMBL/GenBank/DDBJ whole genome shotgun (WGS) entry which is preliminary data.</text>
</comment>
<dbReference type="Gene3D" id="3.90.190.10">
    <property type="entry name" value="Protein tyrosine phosphatase superfamily"/>
    <property type="match status" value="1"/>
</dbReference>
<dbReference type="InterPro" id="IPR000340">
    <property type="entry name" value="Dual-sp_phosphatase_cat-dom"/>
</dbReference>
<name>A0A1V6PYU1_9EURO</name>
<dbReference type="SUPFAM" id="SSF52799">
    <property type="entry name" value="(Phosphotyrosine protein) phosphatases II"/>
    <property type="match status" value="1"/>
</dbReference>
<feature type="domain" description="Tyrosine specific protein phosphatases" evidence="2">
    <location>
        <begin position="177"/>
        <end position="248"/>
    </location>
</feature>
<dbReference type="GO" id="GO:0062026">
    <property type="term" value="P:negative regulation of SCF-dependent proteasomal ubiquitin-dependent catabolic process"/>
    <property type="evidence" value="ECO:0007669"/>
    <property type="project" value="TreeGrafter"/>
</dbReference>
<dbReference type="GO" id="GO:0070372">
    <property type="term" value="P:regulation of ERK1 and ERK2 cascade"/>
    <property type="evidence" value="ECO:0007669"/>
    <property type="project" value="TreeGrafter"/>
</dbReference>